<evidence type="ECO:0000256" key="1">
    <source>
        <dbReference type="ARBA" id="ARBA00022490"/>
    </source>
</evidence>
<reference evidence="9" key="1">
    <citation type="submission" date="2023-07" db="EMBL/GenBank/DDBJ databases">
        <title>Genomic Encyclopedia of Type Strains, Phase IV (KMG-IV): sequencing the most valuable type-strain genomes for metagenomic binning, comparative biology and taxonomic classification.</title>
        <authorList>
            <person name="Goeker M."/>
        </authorList>
    </citation>
    <scope>NUCLEOTIDE SEQUENCE</scope>
    <source>
        <strain evidence="9">DSM 23947</strain>
    </source>
</reference>
<organism evidence="9 10">
    <name type="scientific">Oikeobacillus pervagus</name>
    <dbReference type="NCBI Taxonomy" id="1325931"/>
    <lineage>
        <taxon>Bacteria</taxon>
        <taxon>Bacillati</taxon>
        <taxon>Bacillota</taxon>
        <taxon>Bacilli</taxon>
        <taxon>Bacillales</taxon>
        <taxon>Bacillaceae</taxon>
        <taxon>Oikeobacillus</taxon>
    </lineage>
</organism>
<feature type="domain" description="Exonuclease VII large subunit C-terminal" evidence="7">
    <location>
        <begin position="126"/>
        <end position="440"/>
    </location>
</feature>
<comment type="function">
    <text evidence="5">Bidirectionally degrades single-stranded DNA into large acid-insoluble oligonucleotides, which are then degraded further into small acid-soluble oligonucleotides.</text>
</comment>
<dbReference type="Pfam" id="PF02601">
    <property type="entry name" value="Exonuc_VII_L"/>
    <property type="match status" value="1"/>
</dbReference>
<keyword evidence="3 5" id="KW-0378">Hydrolase</keyword>
<dbReference type="EMBL" id="JAUSUC010000002">
    <property type="protein sequence ID" value="MDQ0213823.1"/>
    <property type="molecule type" value="Genomic_DNA"/>
</dbReference>
<sequence length="453" mass="51859">MMNPQQYLTVKALTKYIKRKFDADPYLTDVYVKGEISNYKRHTSGHMYFTLKDENARMLSIMFSSANRKLKFNPENGMQVLIKGDITVYEAGGQYQIYVKEMQPDGIGELYLAFEQLKEKLEKEGLFRLEIKKKLPAFPQTIGVITSPTGAAVRDIITTIKRRYPIAKILIYPALVQGDHAAASIVKAIQMVNKQQKVDTVIVGRGGGSIEELWPFNEEIVARAIHESIIPVISAVGHETDFTIADFAADMRAPTPTAAAELAVPHLDEVLERLLTKKTRLIRAVADQLKHDRKRLETVTNSYVFRNPSALYRQKMEQVDRLTEKLVKEQTYKIKHLQDTHQFLANRLERNHPEKLLKLAVEKKDHLTEQLTKQMEMLLKRKQQLFGQSVSILDALSPLKIMERGYSIAYTADHELVKSSQQLKKDDEMNIRLVDGRIFCKVMSVEESGKNER</sequence>
<dbReference type="Pfam" id="PF13742">
    <property type="entry name" value="tRNA_anti_2"/>
    <property type="match status" value="1"/>
</dbReference>
<dbReference type="AlphaFoldDB" id="A0AAJ1WHZ5"/>
<protein>
    <recommendedName>
        <fullName evidence="5">Exodeoxyribonuclease 7 large subunit</fullName>
        <ecNumber evidence="5">3.1.11.6</ecNumber>
    </recommendedName>
    <alternativeName>
        <fullName evidence="5">Exodeoxyribonuclease VII large subunit</fullName>
        <shortName evidence="5">Exonuclease VII large subunit</shortName>
    </alternativeName>
</protein>
<dbReference type="GO" id="GO:0006308">
    <property type="term" value="P:DNA catabolic process"/>
    <property type="evidence" value="ECO:0007669"/>
    <property type="project" value="UniProtKB-UniRule"/>
</dbReference>
<comment type="subunit">
    <text evidence="5">Heterooligomer composed of large and small subunits.</text>
</comment>
<comment type="subcellular location">
    <subcellularLocation>
        <location evidence="5 6">Cytoplasm</location>
    </subcellularLocation>
</comment>
<accession>A0AAJ1WHZ5</accession>
<evidence type="ECO:0000313" key="9">
    <source>
        <dbReference type="EMBL" id="MDQ0213823.1"/>
    </source>
</evidence>
<proteinExistence type="inferred from homology"/>
<comment type="similarity">
    <text evidence="5 6">Belongs to the XseA family.</text>
</comment>
<comment type="caution">
    <text evidence="9">The sequence shown here is derived from an EMBL/GenBank/DDBJ whole genome shotgun (WGS) entry which is preliminary data.</text>
</comment>
<keyword evidence="4 5" id="KW-0269">Exonuclease</keyword>
<dbReference type="GO" id="GO:0008855">
    <property type="term" value="F:exodeoxyribonuclease VII activity"/>
    <property type="evidence" value="ECO:0007669"/>
    <property type="project" value="UniProtKB-UniRule"/>
</dbReference>
<evidence type="ECO:0000259" key="8">
    <source>
        <dbReference type="Pfam" id="PF13742"/>
    </source>
</evidence>
<evidence type="ECO:0000256" key="6">
    <source>
        <dbReference type="RuleBase" id="RU004355"/>
    </source>
</evidence>
<dbReference type="InterPro" id="IPR003753">
    <property type="entry name" value="Exonuc_VII_L"/>
</dbReference>
<dbReference type="EC" id="3.1.11.6" evidence="5"/>
<evidence type="ECO:0000256" key="3">
    <source>
        <dbReference type="ARBA" id="ARBA00022801"/>
    </source>
</evidence>
<dbReference type="InterPro" id="IPR025824">
    <property type="entry name" value="OB-fold_nuc-bd_dom"/>
</dbReference>
<name>A0AAJ1WHZ5_9BACI</name>
<gene>
    <name evidence="5" type="primary">xseA</name>
    <name evidence="9" type="ORF">J2S13_000217</name>
</gene>
<evidence type="ECO:0000313" key="10">
    <source>
        <dbReference type="Proteomes" id="UP001237207"/>
    </source>
</evidence>
<feature type="domain" description="OB-fold nucleic acid binding" evidence="8">
    <location>
        <begin position="8"/>
        <end position="103"/>
    </location>
</feature>
<evidence type="ECO:0000256" key="2">
    <source>
        <dbReference type="ARBA" id="ARBA00022722"/>
    </source>
</evidence>
<dbReference type="PANTHER" id="PTHR30008">
    <property type="entry name" value="EXODEOXYRIBONUCLEASE 7 LARGE SUBUNIT"/>
    <property type="match status" value="1"/>
</dbReference>
<dbReference type="CDD" id="cd04489">
    <property type="entry name" value="ExoVII_LU_OBF"/>
    <property type="match status" value="1"/>
</dbReference>
<dbReference type="HAMAP" id="MF_00378">
    <property type="entry name" value="Exonuc_7_L"/>
    <property type="match status" value="1"/>
</dbReference>
<keyword evidence="1 5" id="KW-0963">Cytoplasm</keyword>
<dbReference type="InterPro" id="IPR020579">
    <property type="entry name" value="Exonuc_VII_lsu_C"/>
</dbReference>
<evidence type="ECO:0000259" key="7">
    <source>
        <dbReference type="Pfam" id="PF02601"/>
    </source>
</evidence>
<evidence type="ECO:0000256" key="5">
    <source>
        <dbReference type="HAMAP-Rule" id="MF_00378"/>
    </source>
</evidence>
<dbReference type="GO" id="GO:0003676">
    <property type="term" value="F:nucleic acid binding"/>
    <property type="evidence" value="ECO:0007669"/>
    <property type="project" value="InterPro"/>
</dbReference>
<dbReference type="GO" id="GO:0005737">
    <property type="term" value="C:cytoplasm"/>
    <property type="evidence" value="ECO:0007669"/>
    <property type="project" value="UniProtKB-SubCell"/>
</dbReference>
<dbReference type="GO" id="GO:0009318">
    <property type="term" value="C:exodeoxyribonuclease VII complex"/>
    <property type="evidence" value="ECO:0007669"/>
    <property type="project" value="UniProtKB-UniRule"/>
</dbReference>
<dbReference type="PANTHER" id="PTHR30008:SF0">
    <property type="entry name" value="EXODEOXYRIBONUCLEASE 7 LARGE SUBUNIT"/>
    <property type="match status" value="1"/>
</dbReference>
<dbReference type="Proteomes" id="UP001237207">
    <property type="component" value="Unassembled WGS sequence"/>
</dbReference>
<keyword evidence="2 5" id="KW-0540">Nuclease</keyword>
<keyword evidence="10" id="KW-1185">Reference proteome</keyword>
<dbReference type="NCBIfam" id="TIGR00237">
    <property type="entry name" value="xseA"/>
    <property type="match status" value="1"/>
</dbReference>
<evidence type="ECO:0000256" key="4">
    <source>
        <dbReference type="ARBA" id="ARBA00022839"/>
    </source>
</evidence>
<comment type="catalytic activity">
    <reaction evidence="5 6">
        <text>Exonucleolytic cleavage in either 5'- to 3'- or 3'- to 5'-direction to yield nucleoside 5'-phosphates.</text>
        <dbReference type="EC" id="3.1.11.6"/>
    </reaction>
</comment>